<proteinExistence type="predicted"/>
<accession>A0A1S6J8V3</accession>
<reference evidence="3 4" key="1">
    <citation type="submission" date="2017-02" db="EMBL/GenBank/DDBJ databases">
        <title>Streptomyces pactum ACT12 Genome sequencing and assembly.</title>
        <authorList>
            <person name="Xue Q."/>
            <person name="Yan X."/>
            <person name="Jia L."/>
            <person name="Yan H."/>
        </authorList>
    </citation>
    <scope>NUCLEOTIDE SEQUENCE [LARGE SCALE GENOMIC DNA]</scope>
    <source>
        <strain evidence="3 4">ACT12</strain>
    </source>
</reference>
<evidence type="ECO:0000313" key="4">
    <source>
        <dbReference type="Proteomes" id="UP000189443"/>
    </source>
</evidence>
<name>A0A1S6J8V3_9ACTN</name>
<keyword evidence="4" id="KW-1185">Reference proteome</keyword>
<evidence type="ECO:0000256" key="2">
    <source>
        <dbReference type="SAM" id="SignalP"/>
    </source>
</evidence>
<dbReference type="OrthoDB" id="4072449at2"/>
<feature type="region of interest" description="Disordered" evidence="1">
    <location>
        <begin position="34"/>
        <end position="75"/>
    </location>
</feature>
<dbReference type="AlphaFoldDB" id="A0A1S6J8V3"/>
<gene>
    <name evidence="3" type="ORF">B1H29_15800</name>
</gene>
<evidence type="ECO:0008006" key="5">
    <source>
        <dbReference type="Google" id="ProtNLM"/>
    </source>
</evidence>
<organism evidence="3 4">
    <name type="scientific">Streptomyces pactum</name>
    <dbReference type="NCBI Taxonomy" id="68249"/>
    <lineage>
        <taxon>Bacteria</taxon>
        <taxon>Bacillati</taxon>
        <taxon>Actinomycetota</taxon>
        <taxon>Actinomycetes</taxon>
        <taxon>Kitasatosporales</taxon>
        <taxon>Streptomycetaceae</taxon>
        <taxon>Streptomyces</taxon>
    </lineage>
</organism>
<dbReference type="KEGG" id="spac:B1H29_15800"/>
<dbReference type="RefSeq" id="WP_079160245.1">
    <property type="nucleotide sequence ID" value="NZ_CP019724.1"/>
</dbReference>
<keyword evidence="2" id="KW-0732">Signal</keyword>
<evidence type="ECO:0000256" key="1">
    <source>
        <dbReference type="SAM" id="MobiDB-lite"/>
    </source>
</evidence>
<dbReference type="EMBL" id="CP019724">
    <property type="protein sequence ID" value="AQS68203.1"/>
    <property type="molecule type" value="Genomic_DNA"/>
</dbReference>
<evidence type="ECO:0000313" key="3">
    <source>
        <dbReference type="EMBL" id="AQS68203.1"/>
    </source>
</evidence>
<sequence length="345" mass="37032">MYSVKSPRRLALPGAVLFASAALLPMGPAHAETGFGGSRGEADTSSGSSGRDITSQVTFNTSRNGTGESTGALTAVGDYDPPACWYEPKWTPEEYEKDFEQRWNVGHFSGAAQGYAAEKSRYIEGKPYKDFNKEKSGEGMFWGTVYDWERLEGDDYLACSQADFWVDNGDDPPVEGALDSETLAMLAYNRLQVPDTEVTLAPAEATKVNLPTWAWLDKADFHEVSVTASLNVGGWNLSATTTAKPVSLKLEPGTADATMFPASGECTISAEGTVGEPYAKGKSDETPPCGVTYLRSSGEGTYDLKATVTWEIAWESSTGETGTLPDGTFGNDQAVTVQEIQAVNR</sequence>
<feature type="compositionally biased region" description="Polar residues" evidence="1">
    <location>
        <begin position="43"/>
        <end position="72"/>
    </location>
</feature>
<feature type="signal peptide" evidence="2">
    <location>
        <begin position="1"/>
        <end position="31"/>
    </location>
</feature>
<feature type="chain" id="PRO_5012729598" description="Enoyl reductase" evidence="2">
    <location>
        <begin position="32"/>
        <end position="345"/>
    </location>
</feature>
<dbReference type="Proteomes" id="UP000189443">
    <property type="component" value="Chromosome"/>
</dbReference>
<protein>
    <recommendedName>
        <fullName evidence="5">Enoyl reductase</fullName>
    </recommendedName>
</protein>